<evidence type="ECO:0000256" key="6">
    <source>
        <dbReference type="ARBA" id="ARBA00022448"/>
    </source>
</evidence>
<keyword evidence="6" id="KW-0813">Transport</keyword>
<dbReference type="GO" id="GO:0070390">
    <property type="term" value="C:transcription export complex 2"/>
    <property type="evidence" value="ECO:0007669"/>
    <property type="project" value="TreeGrafter"/>
</dbReference>
<evidence type="ECO:0000256" key="8">
    <source>
        <dbReference type="ARBA" id="ARBA00022481"/>
    </source>
</evidence>
<evidence type="ECO:0000256" key="10">
    <source>
        <dbReference type="ARBA" id="ARBA00022553"/>
    </source>
</evidence>
<keyword evidence="10" id="KW-0597">Phosphoprotein</keyword>
<dbReference type="GO" id="GO:0005643">
    <property type="term" value="C:nuclear pore"/>
    <property type="evidence" value="ECO:0007669"/>
    <property type="project" value="UniProtKB-SubCell"/>
</dbReference>
<keyword evidence="17 24" id="KW-0175">Coiled coil</keyword>
<evidence type="ECO:0000256" key="5">
    <source>
        <dbReference type="ARBA" id="ARBA00013184"/>
    </source>
</evidence>
<evidence type="ECO:0000256" key="18">
    <source>
        <dbReference type="ARBA" id="ARBA00023132"/>
    </source>
</evidence>
<dbReference type="InterPro" id="IPR045107">
    <property type="entry name" value="SAC3/GANP/THP3"/>
</dbReference>
<dbReference type="Gene3D" id="1.25.40.990">
    <property type="match status" value="1"/>
</dbReference>
<dbReference type="GO" id="GO:0005694">
    <property type="term" value="C:chromosome"/>
    <property type="evidence" value="ECO:0007669"/>
    <property type="project" value="UniProtKB-SubCell"/>
</dbReference>
<keyword evidence="7" id="KW-0158">Chromosome</keyword>
<keyword evidence="16" id="KW-0811">Translocation</keyword>
<dbReference type="GO" id="GO:0005737">
    <property type="term" value="C:cytoplasm"/>
    <property type="evidence" value="ECO:0007669"/>
    <property type="project" value="UniProtKB-SubCell"/>
</dbReference>
<evidence type="ECO:0000256" key="11">
    <source>
        <dbReference type="ARBA" id="ARBA00022679"/>
    </source>
</evidence>
<dbReference type="InterPro" id="IPR005062">
    <property type="entry name" value="SAC3/GANP/THP3_conserved"/>
</dbReference>
<evidence type="ECO:0000256" key="12">
    <source>
        <dbReference type="ARBA" id="ARBA00022816"/>
    </source>
</evidence>
<keyword evidence="15" id="KW-0007">Acetylation</keyword>
<keyword evidence="12" id="KW-0509">mRNA transport</keyword>
<dbReference type="GO" id="GO:0015031">
    <property type="term" value="P:protein transport"/>
    <property type="evidence" value="ECO:0007669"/>
    <property type="project" value="UniProtKB-KW"/>
</dbReference>
<keyword evidence="8" id="KW-0488">Methylation</keyword>
<dbReference type="GO" id="GO:0005654">
    <property type="term" value="C:nucleoplasm"/>
    <property type="evidence" value="ECO:0007669"/>
    <property type="project" value="UniProtKB-SubCell"/>
</dbReference>
<comment type="similarity">
    <text evidence="21">Belongs to the SAC3 family.</text>
</comment>
<dbReference type="PANTHER" id="PTHR12436:SF3">
    <property type="entry name" value="GERMINAL-CENTER ASSOCIATED NUCLEAR PROTEIN"/>
    <property type="match status" value="1"/>
</dbReference>
<evidence type="ECO:0000256" key="16">
    <source>
        <dbReference type="ARBA" id="ARBA00023010"/>
    </source>
</evidence>
<evidence type="ECO:0000256" key="4">
    <source>
        <dbReference type="ARBA" id="ARBA00004642"/>
    </source>
</evidence>
<dbReference type="OrthoDB" id="6366357at2759"/>
<evidence type="ECO:0000259" key="25">
    <source>
        <dbReference type="Pfam" id="PF03399"/>
    </source>
</evidence>
<keyword evidence="27" id="KW-1185">Reference proteome</keyword>
<dbReference type="InterPro" id="IPR035979">
    <property type="entry name" value="RBD_domain_sf"/>
</dbReference>
<dbReference type="GO" id="GO:0003676">
    <property type="term" value="F:nucleic acid binding"/>
    <property type="evidence" value="ECO:0007669"/>
    <property type="project" value="InterPro"/>
</dbReference>
<evidence type="ECO:0000256" key="22">
    <source>
        <dbReference type="ARBA" id="ARBA00055631"/>
    </source>
</evidence>
<dbReference type="Proteomes" id="UP001153737">
    <property type="component" value="Chromosome 1"/>
</dbReference>
<gene>
    <name evidence="26" type="ORF">PHAECO_LOCUS152</name>
</gene>
<dbReference type="GO" id="GO:0002376">
    <property type="term" value="P:immune system process"/>
    <property type="evidence" value="ECO:0007669"/>
    <property type="project" value="UniProtKB-KW"/>
</dbReference>
<keyword evidence="14" id="KW-0653">Protein transport</keyword>
<keyword evidence="20" id="KW-0012">Acyltransferase</keyword>
<dbReference type="GO" id="GO:0006406">
    <property type="term" value="P:mRNA export from nucleus"/>
    <property type="evidence" value="ECO:0007669"/>
    <property type="project" value="TreeGrafter"/>
</dbReference>
<evidence type="ECO:0000256" key="2">
    <source>
        <dbReference type="ARBA" id="ARBA00004496"/>
    </source>
</evidence>
<organism evidence="26 27">
    <name type="scientific">Phaedon cochleariae</name>
    <name type="common">Mustard beetle</name>
    <dbReference type="NCBI Taxonomy" id="80249"/>
    <lineage>
        <taxon>Eukaryota</taxon>
        <taxon>Metazoa</taxon>
        <taxon>Ecdysozoa</taxon>
        <taxon>Arthropoda</taxon>
        <taxon>Hexapoda</taxon>
        <taxon>Insecta</taxon>
        <taxon>Pterygota</taxon>
        <taxon>Neoptera</taxon>
        <taxon>Endopterygota</taxon>
        <taxon>Coleoptera</taxon>
        <taxon>Polyphaga</taxon>
        <taxon>Cucujiformia</taxon>
        <taxon>Chrysomeloidea</taxon>
        <taxon>Chrysomelidae</taxon>
        <taxon>Chrysomelinae</taxon>
        <taxon>Chrysomelini</taxon>
        <taxon>Phaedon</taxon>
    </lineage>
</organism>
<dbReference type="PANTHER" id="PTHR12436">
    <property type="entry name" value="80 KDA MCM3-ASSOCIATED PROTEIN"/>
    <property type="match status" value="1"/>
</dbReference>
<evidence type="ECO:0000256" key="9">
    <source>
        <dbReference type="ARBA" id="ARBA00022490"/>
    </source>
</evidence>
<keyword evidence="13" id="KW-0391">Immunity</keyword>
<feature type="domain" description="SAC3/GANP/THP3 conserved" evidence="25">
    <location>
        <begin position="219"/>
        <end position="509"/>
    </location>
</feature>
<evidence type="ECO:0000256" key="23">
    <source>
        <dbReference type="ARBA" id="ARBA00069544"/>
    </source>
</evidence>
<evidence type="ECO:0000313" key="26">
    <source>
        <dbReference type="EMBL" id="CAH1116423.1"/>
    </source>
</evidence>
<evidence type="ECO:0000256" key="21">
    <source>
        <dbReference type="ARBA" id="ARBA00038443"/>
    </source>
</evidence>
<dbReference type="GO" id="GO:0061733">
    <property type="term" value="F:protein-lysine-acetyltransferase activity"/>
    <property type="evidence" value="ECO:0007669"/>
    <property type="project" value="UniProtKB-EC"/>
</dbReference>
<evidence type="ECO:0000256" key="14">
    <source>
        <dbReference type="ARBA" id="ARBA00022927"/>
    </source>
</evidence>
<dbReference type="EMBL" id="OU896707">
    <property type="protein sequence ID" value="CAH1116423.1"/>
    <property type="molecule type" value="Genomic_DNA"/>
</dbReference>
<dbReference type="EC" id="2.3.1.48" evidence="5"/>
<keyword evidence="11" id="KW-0808">Transferase</keyword>
<name>A0A9P0D7U5_PHACE</name>
<keyword evidence="19" id="KW-0539">Nucleus</keyword>
<protein>
    <recommendedName>
        <fullName evidence="23">Germinal-center associated nuclear protein</fullName>
        <ecNumber evidence="5">2.3.1.48</ecNumber>
    </recommendedName>
</protein>
<evidence type="ECO:0000256" key="17">
    <source>
        <dbReference type="ARBA" id="ARBA00023054"/>
    </source>
</evidence>
<evidence type="ECO:0000256" key="24">
    <source>
        <dbReference type="SAM" id="Coils"/>
    </source>
</evidence>
<dbReference type="SUPFAM" id="SSF54928">
    <property type="entry name" value="RNA-binding domain, RBD"/>
    <property type="match status" value="1"/>
</dbReference>
<reference evidence="26" key="2">
    <citation type="submission" date="2022-10" db="EMBL/GenBank/DDBJ databases">
        <authorList>
            <consortium name="ENA_rothamsted_submissions"/>
            <consortium name="culmorum"/>
            <person name="King R."/>
        </authorList>
    </citation>
    <scope>NUCLEOTIDE SEQUENCE</scope>
</reference>
<keyword evidence="18" id="KW-0906">Nuclear pore complex</keyword>
<evidence type="ECO:0000256" key="1">
    <source>
        <dbReference type="ARBA" id="ARBA00004286"/>
    </source>
</evidence>
<evidence type="ECO:0000256" key="19">
    <source>
        <dbReference type="ARBA" id="ARBA00023242"/>
    </source>
</evidence>
<feature type="coiled-coil region" evidence="24">
    <location>
        <begin position="787"/>
        <end position="850"/>
    </location>
</feature>
<proteinExistence type="inferred from homology"/>
<evidence type="ECO:0000256" key="7">
    <source>
        <dbReference type="ARBA" id="ARBA00022454"/>
    </source>
</evidence>
<reference evidence="26" key="1">
    <citation type="submission" date="2022-01" db="EMBL/GenBank/DDBJ databases">
        <authorList>
            <person name="King R."/>
        </authorList>
    </citation>
    <scope>NUCLEOTIDE SEQUENCE</scope>
</reference>
<keyword evidence="9" id="KW-0963">Cytoplasm</keyword>
<evidence type="ECO:0000313" key="27">
    <source>
        <dbReference type="Proteomes" id="UP001153737"/>
    </source>
</evidence>
<dbReference type="FunFam" id="1.25.40.990:FF:000003">
    <property type="entry name" value="germinal-center associated nuclear protein isoform X2"/>
    <property type="match status" value="1"/>
</dbReference>
<sequence length="1461" mass="170666">MSSHSSNKILCKDYPSDFILDKNLAKEYFRQFGKLKRVIFKSKSRICTVEYQEEEGFQNALRNAGEYKGTIFSLTAAHKSPERKRKKGANHDDPIWVDKEEVQAELEAMSGGSSRNYNLPTDSTNILKETKNLERLPKMKRVWQSEDLDNVKKKIKVLESKSMVISAEQMDLVNLILSQALNVEDKYRILDARDKLIRIKLKKKIHLKSSPTIGTCPDMCPEKERMMREAQHQVSLYEQEDNSRAMNQCKAVKQYSRSSADQETPLPHELRPVPVLQMTMNYLLHNIVDLCDTDEVNLAEWFHFLWDRTRGIRKDITQQELCCQGSVELVEQCARFHIHCSARLVAEDPSVFDQKINTENLTKCLQTLKYMYHDLLLKGENCPNEAEFRAYIILLNISDGNFMWEVQQLREDVQKSVEVKYALEVYSAIDKNNYVKFFKLVYSTTYLNACILMRYFTQVRIAAIKTLLRCYLPRSSRTTYPLIDLKILLAFDDVQSTMDFIQTYGLSMNEENTHVILEKNSFATPDFPYVLDRSLIVVESKRSFSVGRIICGKGLQPKIYENHSPQNSFDQNGFLVCKDILEESELEQAKLKLLMELKGEILSSDEDSTKMIIPRQKPIPSGLTTSNIFSKNEIPCKDVNVFEQLVEPVSTSFRSSQSIFVNHQQNYISSQLQPDLAVRKKDFQIPFHDLEVDPSISTNIFSKPSETLMPTIAVSQVNSVCNLIPSSEKKAIDEASLITSQTVPQKVDMFQAAFPRPESYRSNMVISSSHNAVIESVEIRTKPMDQKKQFENERQRLEVIKKEEEMQLLKAKRRDEKLRELKKRRQEEELEERMKKLQREEETLRDVEIIKDVKDTIDSMIDQVHRKLSNERMVEIKNNIKRRIVLKVFKLWHNIVLKNKRTRKVMEYSPVWINTESLEQCAVGLHIPSRNLALRFMERYKHGKPLEIRMIGDDTVSKINIFELTYSALTKRLYEVTGKFHKSIFWKVSVSIPNEQEIEQGLERMEHVLNRVFQWKQQNGRTYVIEQVKQDHVESMTYCIERQKGEDVNVYDANGFIFIAKDFSYDLQRRICENLKGFGVLTKIPIVLILQNYDNTELKLNALIEQKAVSECIILVENITQSSLSNAIEEGLVFLAKRVEKCPPLELDTFHNFLLRSVCSEIWIRAESFAKWNSQYKTCLQNPNVVIKLYNEGLQKLKKIILNESLKEYAVFPKMFTEYLSSDIPDFLPCSYQYFPEFWNSRRYKKKLENLFLDLSLPLWRETWPCYDEVELEKTVRKYCCEVFRDHEKVFYKVMSIFLETVDPEVNFKDITKVLWTDVIGVLGVEKINEVDTSLRDTEFENKSIYNQFIVVYDTRALNSFNSNDWFYIQNPVIKSFINQELKEDENQLTEKIQPNDLETLEETLIVTETRLSMLKPNKLKVMKDLADLNALLLDLENSMEIHKKISSKLDENLKSAIEDN</sequence>
<evidence type="ECO:0000256" key="3">
    <source>
        <dbReference type="ARBA" id="ARBA00004567"/>
    </source>
</evidence>
<accession>A0A9P0D7U5</accession>
<evidence type="ECO:0000256" key="13">
    <source>
        <dbReference type="ARBA" id="ARBA00022859"/>
    </source>
</evidence>
<dbReference type="Pfam" id="PF03399">
    <property type="entry name" value="SAC3_GANP"/>
    <property type="match status" value="1"/>
</dbReference>
<evidence type="ECO:0000256" key="20">
    <source>
        <dbReference type="ARBA" id="ARBA00023315"/>
    </source>
</evidence>
<comment type="subcellular location">
    <subcellularLocation>
        <location evidence="1">Chromosome</location>
    </subcellularLocation>
    <subcellularLocation>
        <location evidence="2">Cytoplasm</location>
    </subcellularLocation>
    <subcellularLocation>
        <location evidence="3">Nucleus</location>
        <location evidence="3">Nuclear pore complex</location>
    </subcellularLocation>
    <subcellularLocation>
        <location evidence="4">Nucleus</location>
        <location evidence="4">Nucleoplasm</location>
    </subcellularLocation>
</comment>
<evidence type="ECO:0000256" key="15">
    <source>
        <dbReference type="ARBA" id="ARBA00022990"/>
    </source>
</evidence>
<comment type="function">
    <text evidence="22">As a component of the TREX-2 complex, involved in the export of mRNAs to the cytoplasm through the nuclear pores. Through the acetylation of histones, affects the assembly of nucleosomes at immunoglobulin variable region genes and promotes the recruitment and positioning of transcription complex to favor DNA cytosine deaminase AICDA/AID targeting, hence promoting somatic hypermutations.</text>
</comment>